<dbReference type="CDD" id="cd00093">
    <property type="entry name" value="HTH_XRE"/>
    <property type="match status" value="1"/>
</dbReference>
<dbReference type="InterPro" id="IPR010982">
    <property type="entry name" value="Lambda_DNA-bd_dom_sf"/>
</dbReference>
<dbReference type="Pfam" id="PF01381">
    <property type="entry name" value="HTH_3"/>
    <property type="match status" value="1"/>
</dbReference>
<accession>A0ABW2NTU6</accession>
<dbReference type="InterPro" id="IPR001387">
    <property type="entry name" value="Cro/C1-type_HTH"/>
</dbReference>
<dbReference type="RefSeq" id="WP_379750025.1">
    <property type="nucleotide sequence ID" value="NZ_JBHTCP010000040.1"/>
</dbReference>
<dbReference type="Proteomes" id="UP001596549">
    <property type="component" value="Unassembled WGS sequence"/>
</dbReference>
<evidence type="ECO:0000313" key="2">
    <source>
        <dbReference type="EMBL" id="MFC7372443.1"/>
    </source>
</evidence>
<reference evidence="3" key="1">
    <citation type="journal article" date="2019" name="Int. J. Syst. Evol. Microbiol.">
        <title>The Global Catalogue of Microorganisms (GCM) 10K type strain sequencing project: providing services to taxonomists for standard genome sequencing and annotation.</title>
        <authorList>
            <consortium name="The Broad Institute Genomics Platform"/>
            <consortium name="The Broad Institute Genome Sequencing Center for Infectious Disease"/>
            <person name="Wu L."/>
            <person name="Ma J."/>
        </authorList>
    </citation>
    <scope>NUCLEOTIDE SEQUENCE [LARGE SCALE GENOMIC DNA]</scope>
    <source>
        <strain evidence="3">NBRC 106396</strain>
    </source>
</reference>
<dbReference type="PROSITE" id="PS50943">
    <property type="entry name" value="HTH_CROC1"/>
    <property type="match status" value="1"/>
</dbReference>
<protein>
    <submittedName>
        <fullName evidence="2">Helix-turn-helix domain-containing protein</fullName>
    </submittedName>
</protein>
<dbReference type="SUPFAM" id="SSF47413">
    <property type="entry name" value="lambda repressor-like DNA-binding domains"/>
    <property type="match status" value="1"/>
</dbReference>
<gene>
    <name evidence="2" type="ORF">ACFQPF_12250</name>
</gene>
<evidence type="ECO:0000259" key="1">
    <source>
        <dbReference type="PROSITE" id="PS50943"/>
    </source>
</evidence>
<sequence>MNKDLIKHLRSITNLSQTELAERVGVHQTIISRVENGSIPLQPKTEKALLRVFGEEGVGGQDIVLLHSIFESRKMKQVKKDWKGI</sequence>
<name>A0ABW2NTU6_9BACL</name>
<organism evidence="2 3">
    <name type="scientific">Fictibacillus iocasae</name>
    <dbReference type="NCBI Taxonomy" id="2715437"/>
    <lineage>
        <taxon>Bacteria</taxon>
        <taxon>Bacillati</taxon>
        <taxon>Bacillota</taxon>
        <taxon>Bacilli</taxon>
        <taxon>Bacillales</taxon>
        <taxon>Fictibacillaceae</taxon>
        <taxon>Fictibacillus</taxon>
    </lineage>
</organism>
<comment type="caution">
    <text evidence="2">The sequence shown here is derived from an EMBL/GenBank/DDBJ whole genome shotgun (WGS) entry which is preliminary data.</text>
</comment>
<keyword evidence="3" id="KW-1185">Reference proteome</keyword>
<feature type="domain" description="HTH cro/C1-type" evidence="1">
    <location>
        <begin position="6"/>
        <end position="54"/>
    </location>
</feature>
<proteinExistence type="predicted"/>
<evidence type="ECO:0000313" key="3">
    <source>
        <dbReference type="Proteomes" id="UP001596549"/>
    </source>
</evidence>
<dbReference type="SMART" id="SM00530">
    <property type="entry name" value="HTH_XRE"/>
    <property type="match status" value="1"/>
</dbReference>
<dbReference type="Gene3D" id="1.10.260.40">
    <property type="entry name" value="lambda repressor-like DNA-binding domains"/>
    <property type="match status" value="1"/>
</dbReference>
<dbReference type="EMBL" id="JBHTCP010000040">
    <property type="protein sequence ID" value="MFC7372443.1"/>
    <property type="molecule type" value="Genomic_DNA"/>
</dbReference>